<name>A0A916J689_9PROT</name>
<proteinExistence type="predicted"/>
<evidence type="ECO:0000313" key="8">
    <source>
        <dbReference type="Proteomes" id="UP000742786"/>
    </source>
</evidence>
<dbReference type="InterPro" id="IPR035965">
    <property type="entry name" value="PAS-like_dom_sf"/>
</dbReference>
<protein>
    <recommendedName>
        <fullName evidence="9">Histidine kinase</fullName>
    </recommendedName>
</protein>
<keyword evidence="3" id="KW-0902">Two-component regulatory system</keyword>
<keyword evidence="8" id="KW-1185">Reference proteome</keyword>
<dbReference type="PROSITE" id="PS50112">
    <property type="entry name" value="PAS"/>
    <property type="match status" value="1"/>
</dbReference>
<dbReference type="InterPro" id="IPR003594">
    <property type="entry name" value="HATPase_dom"/>
</dbReference>
<evidence type="ECO:0000256" key="2">
    <source>
        <dbReference type="ARBA" id="ARBA00022777"/>
    </source>
</evidence>
<evidence type="ECO:0000259" key="4">
    <source>
        <dbReference type="PROSITE" id="PS50109"/>
    </source>
</evidence>
<dbReference type="CDD" id="cd16917">
    <property type="entry name" value="HATPase_UhpB-NarQ-NarX-like"/>
    <property type="match status" value="1"/>
</dbReference>
<dbReference type="InterPro" id="IPR000700">
    <property type="entry name" value="PAS-assoc_C"/>
</dbReference>
<dbReference type="PANTHER" id="PTHR24421">
    <property type="entry name" value="NITRATE/NITRITE SENSOR PROTEIN NARX-RELATED"/>
    <property type="match status" value="1"/>
</dbReference>
<dbReference type="GO" id="GO:0046983">
    <property type="term" value="F:protein dimerization activity"/>
    <property type="evidence" value="ECO:0007669"/>
    <property type="project" value="InterPro"/>
</dbReference>
<reference evidence="7" key="1">
    <citation type="submission" date="2021-04" db="EMBL/GenBank/DDBJ databases">
        <authorList>
            <person name="Hornung B."/>
        </authorList>
    </citation>
    <scope>NUCLEOTIDE SEQUENCE</scope>
    <source>
        <strain evidence="7">G5G6</strain>
    </source>
</reference>
<dbReference type="InterPro" id="IPR011712">
    <property type="entry name" value="Sig_transdc_His_kin_sub3_dim/P"/>
</dbReference>
<dbReference type="Gene3D" id="1.20.5.1930">
    <property type="match status" value="1"/>
</dbReference>
<dbReference type="InterPro" id="IPR036890">
    <property type="entry name" value="HATPase_C_sf"/>
</dbReference>
<evidence type="ECO:0000256" key="3">
    <source>
        <dbReference type="ARBA" id="ARBA00023012"/>
    </source>
</evidence>
<dbReference type="PROSITE" id="PS50109">
    <property type="entry name" value="HIS_KIN"/>
    <property type="match status" value="1"/>
</dbReference>
<dbReference type="SMART" id="SM00091">
    <property type="entry name" value="PAS"/>
    <property type="match status" value="1"/>
</dbReference>
<evidence type="ECO:0008006" key="9">
    <source>
        <dbReference type="Google" id="ProtNLM"/>
    </source>
</evidence>
<feature type="domain" description="Histidine kinase" evidence="4">
    <location>
        <begin position="260"/>
        <end position="350"/>
    </location>
</feature>
<dbReference type="Proteomes" id="UP000742786">
    <property type="component" value="Unassembled WGS sequence"/>
</dbReference>
<dbReference type="EMBL" id="CAJQUM010000001">
    <property type="protein sequence ID" value="CAG4884731.1"/>
    <property type="molecule type" value="Genomic_DNA"/>
</dbReference>
<dbReference type="Pfam" id="PF07730">
    <property type="entry name" value="HisKA_3"/>
    <property type="match status" value="1"/>
</dbReference>
<evidence type="ECO:0000313" key="7">
    <source>
        <dbReference type="EMBL" id="CAG4884731.1"/>
    </source>
</evidence>
<evidence type="ECO:0000259" key="6">
    <source>
        <dbReference type="PROSITE" id="PS50113"/>
    </source>
</evidence>
<evidence type="ECO:0000259" key="5">
    <source>
        <dbReference type="PROSITE" id="PS50112"/>
    </source>
</evidence>
<dbReference type="SUPFAM" id="SSF55874">
    <property type="entry name" value="ATPase domain of HSP90 chaperone/DNA topoisomerase II/histidine kinase"/>
    <property type="match status" value="1"/>
</dbReference>
<dbReference type="PROSITE" id="PS50113">
    <property type="entry name" value="PAC"/>
    <property type="match status" value="1"/>
</dbReference>
<keyword evidence="2" id="KW-0418">Kinase</keyword>
<dbReference type="InterPro" id="IPR005467">
    <property type="entry name" value="His_kinase_dom"/>
</dbReference>
<dbReference type="SMART" id="SM00387">
    <property type="entry name" value="HATPase_c"/>
    <property type="match status" value="1"/>
</dbReference>
<organism evidence="7 8">
    <name type="scientific">Georgfuchsia toluolica</name>
    <dbReference type="NCBI Taxonomy" id="424218"/>
    <lineage>
        <taxon>Bacteria</taxon>
        <taxon>Pseudomonadati</taxon>
        <taxon>Pseudomonadota</taxon>
        <taxon>Betaproteobacteria</taxon>
        <taxon>Nitrosomonadales</taxon>
        <taxon>Sterolibacteriaceae</taxon>
        <taxon>Georgfuchsia</taxon>
    </lineage>
</organism>
<dbReference type="CDD" id="cd00130">
    <property type="entry name" value="PAS"/>
    <property type="match status" value="1"/>
</dbReference>
<dbReference type="SUPFAM" id="SSF55785">
    <property type="entry name" value="PYP-like sensor domain (PAS domain)"/>
    <property type="match status" value="1"/>
</dbReference>
<dbReference type="Pfam" id="PF02518">
    <property type="entry name" value="HATPase_c"/>
    <property type="match status" value="1"/>
</dbReference>
<dbReference type="AlphaFoldDB" id="A0A916J689"/>
<dbReference type="PANTHER" id="PTHR24421:SF58">
    <property type="entry name" value="SIGNAL TRANSDUCTION HISTIDINE-PROTEIN KINASE_PHOSPHATASE UHPB"/>
    <property type="match status" value="1"/>
</dbReference>
<dbReference type="Gene3D" id="3.30.450.20">
    <property type="entry name" value="PAS domain"/>
    <property type="match status" value="1"/>
</dbReference>
<dbReference type="InterPro" id="IPR000014">
    <property type="entry name" value="PAS"/>
</dbReference>
<dbReference type="Gene3D" id="3.30.565.10">
    <property type="entry name" value="Histidine kinase-like ATPase, C-terminal domain"/>
    <property type="match status" value="1"/>
</dbReference>
<gene>
    <name evidence="7" type="ORF">GTOL_12614</name>
</gene>
<accession>A0A916J689</accession>
<comment type="caution">
    <text evidence="7">The sequence shown here is derived from an EMBL/GenBank/DDBJ whole genome shotgun (WGS) entry which is preliminary data.</text>
</comment>
<sequence>MREDRDELTDLYENAPCGYHSCDAEGVVIRMNETELGWLGYSRAEIVGKVRLSALISERYRSEYESAFAKLTLSGTPIDIDSELNGRNRTALPVHVSAVAVIDGRGRFVKSRASVFDITNRKQAEQEARHYASQLQALSRRLVEVQDHERRWLAGQLHDRVCQRLAALDLHLNTVRCTLSLQSSEGVSTRIEDCLCLVKEAVENTFDLVGELRPAVLDDYGLGVALKWFAEQFTRRTGIVAMVKGNDLVPRLGQAVETALFRIVQEACTNIAKYAKTRAATITVQSEAEWIRVEIADNGCGFDPIAAVRQDHHNGCGLLIMRQRAEVADGRLLIQSAVGGGTRITVEIRR</sequence>
<dbReference type="InterPro" id="IPR050482">
    <property type="entry name" value="Sensor_HK_TwoCompSys"/>
</dbReference>
<feature type="domain" description="PAC" evidence="6">
    <location>
        <begin position="78"/>
        <end position="130"/>
    </location>
</feature>
<dbReference type="RefSeq" id="WP_220636551.1">
    <property type="nucleotide sequence ID" value="NZ_CAJQUM010000001.1"/>
</dbReference>
<keyword evidence="1" id="KW-0808">Transferase</keyword>
<dbReference type="GO" id="GO:0016020">
    <property type="term" value="C:membrane"/>
    <property type="evidence" value="ECO:0007669"/>
    <property type="project" value="InterPro"/>
</dbReference>
<dbReference type="NCBIfam" id="TIGR00229">
    <property type="entry name" value="sensory_box"/>
    <property type="match status" value="1"/>
</dbReference>
<evidence type="ECO:0000256" key="1">
    <source>
        <dbReference type="ARBA" id="ARBA00022679"/>
    </source>
</evidence>
<feature type="domain" description="PAS" evidence="5">
    <location>
        <begin position="4"/>
        <end position="76"/>
    </location>
</feature>
<dbReference type="GO" id="GO:0000155">
    <property type="term" value="F:phosphorelay sensor kinase activity"/>
    <property type="evidence" value="ECO:0007669"/>
    <property type="project" value="InterPro"/>
</dbReference>
<dbReference type="Pfam" id="PF13426">
    <property type="entry name" value="PAS_9"/>
    <property type="match status" value="1"/>
</dbReference>